<feature type="region of interest" description="Disordered" evidence="1">
    <location>
        <begin position="107"/>
        <end position="177"/>
    </location>
</feature>
<keyword evidence="2" id="KW-0812">Transmembrane</keyword>
<evidence type="ECO:0000313" key="3">
    <source>
        <dbReference type="EMBL" id="CAC5400013.1"/>
    </source>
</evidence>
<keyword evidence="2" id="KW-0472">Membrane</keyword>
<feature type="transmembrane region" description="Helical" evidence="2">
    <location>
        <begin position="181"/>
        <end position="203"/>
    </location>
</feature>
<name>A0A6J8CU50_MYTCO</name>
<feature type="compositionally biased region" description="Basic residues" evidence="1">
    <location>
        <begin position="132"/>
        <end position="141"/>
    </location>
</feature>
<feature type="compositionally biased region" description="Polar residues" evidence="1">
    <location>
        <begin position="370"/>
        <end position="379"/>
    </location>
</feature>
<organism evidence="3 4">
    <name type="scientific">Mytilus coruscus</name>
    <name type="common">Sea mussel</name>
    <dbReference type="NCBI Taxonomy" id="42192"/>
    <lineage>
        <taxon>Eukaryota</taxon>
        <taxon>Metazoa</taxon>
        <taxon>Spiralia</taxon>
        <taxon>Lophotrochozoa</taxon>
        <taxon>Mollusca</taxon>
        <taxon>Bivalvia</taxon>
        <taxon>Autobranchia</taxon>
        <taxon>Pteriomorphia</taxon>
        <taxon>Mytilida</taxon>
        <taxon>Mytiloidea</taxon>
        <taxon>Mytilidae</taxon>
        <taxon>Mytilinae</taxon>
        <taxon>Mytilus</taxon>
    </lineage>
</organism>
<feature type="compositionally biased region" description="Polar residues" evidence="1">
    <location>
        <begin position="254"/>
        <end position="284"/>
    </location>
</feature>
<feature type="region of interest" description="Disordered" evidence="1">
    <location>
        <begin position="233"/>
        <end position="384"/>
    </location>
</feature>
<accession>A0A6J8CU50</accession>
<feature type="compositionally biased region" description="Basic and acidic residues" evidence="1">
    <location>
        <begin position="211"/>
        <end position="221"/>
    </location>
</feature>
<evidence type="ECO:0000256" key="1">
    <source>
        <dbReference type="SAM" id="MobiDB-lite"/>
    </source>
</evidence>
<dbReference type="Proteomes" id="UP000507470">
    <property type="component" value="Unassembled WGS sequence"/>
</dbReference>
<dbReference type="AlphaFoldDB" id="A0A6J8CU50"/>
<protein>
    <submittedName>
        <fullName evidence="3">Uncharacterized protein</fullName>
    </submittedName>
</protein>
<feature type="compositionally biased region" description="Polar residues" evidence="1">
    <location>
        <begin position="150"/>
        <end position="171"/>
    </location>
</feature>
<evidence type="ECO:0000313" key="4">
    <source>
        <dbReference type="Proteomes" id="UP000507470"/>
    </source>
</evidence>
<gene>
    <name evidence="3" type="ORF">MCOR_34232</name>
</gene>
<feature type="compositionally biased region" description="Polar residues" evidence="1">
    <location>
        <begin position="344"/>
        <end position="362"/>
    </location>
</feature>
<dbReference type="OrthoDB" id="10436221at2759"/>
<sequence length="526" mass="58108">MVLAVAIIQSAITDVPEATSNFPANFTNSQKAIIQFDKLPTKHINGSKGQELNQTGIPLDLMQLNDQKVEPANTTSAEKDKPVLNKETINKQFKISSQYHHRINPRAVKPDNVTRTASPTEPTAIIKPTSNGKKHTTKVPKHVTTDENNSKTFITENEPESTNSTAPSQTVGPDEESDAEAWASFSVVLVLLLLIGVAIFWLVRSRTGGKNGKEKENELNGKGDGTNAEAEVLIKKDDHDDNTNSQEKRRTSRESMNSSLNRASAGPNTMHSGLVNNTQSVKNLQKSRRSSRESMNSSLNRASAGPNTMHSGSVNGPQSVKNFQESRRNSRESMNSSLNRASVGPNTMHSGSVNDPQSVKNFQESKRSSGETINSSLNNKHVYRDSPESYTMQSELAYNLQSVKNFQESRRMSGEKMNYSLNNKHVYRDRTGQYTMHAGLVNNPQSVKVSHSTRPFPPTVPTTKPIHYSLQGGNSASLIPQVQTDNAFPQSTTSQSFLQQEHKGSPVHLVDQMKARKISYYSNVYK</sequence>
<feature type="compositionally biased region" description="Polar residues" evidence="1">
    <location>
        <begin position="305"/>
        <end position="323"/>
    </location>
</feature>
<proteinExistence type="predicted"/>
<dbReference type="EMBL" id="CACVKT020006153">
    <property type="protein sequence ID" value="CAC5400013.1"/>
    <property type="molecule type" value="Genomic_DNA"/>
</dbReference>
<feature type="compositionally biased region" description="Basic and acidic residues" evidence="1">
    <location>
        <begin position="233"/>
        <end position="253"/>
    </location>
</feature>
<keyword evidence="2" id="KW-1133">Transmembrane helix</keyword>
<feature type="region of interest" description="Disordered" evidence="1">
    <location>
        <begin position="208"/>
        <end position="227"/>
    </location>
</feature>
<keyword evidence="4" id="KW-1185">Reference proteome</keyword>
<evidence type="ECO:0000256" key="2">
    <source>
        <dbReference type="SAM" id="Phobius"/>
    </source>
</evidence>
<reference evidence="3 4" key="1">
    <citation type="submission" date="2020-06" db="EMBL/GenBank/DDBJ databases">
        <authorList>
            <person name="Li R."/>
            <person name="Bekaert M."/>
        </authorList>
    </citation>
    <scope>NUCLEOTIDE SEQUENCE [LARGE SCALE GENOMIC DNA]</scope>
    <source>
        <strain evidence="4">wild</strain>
    </source>
</reference>